<dbReference type="SUPFAM" id="SSF48498">
    <property type="entry name" value="Tetracyclin repressor-like, C-terminal domain"/>
    <property type="match status" value="1"/>
</dbReference>
<gene>
    <name evidence="7" type="ORF">P775_13910</name>
</gene>
<dbReference type="InterPro" id="IPR001647">
    <property type="entry name" value="HTH_TetR"/>
</dbReference>
<dbReference type="InterPro" id="IPR036271">
    <property type="entry name" value="Tet_transcr_reg_TetR-rel_C_sf"/>
</dbReference>
<dbReference type="InterPro" id="IPR050109">
    <property type="entry name" value="HTH-type_TetR-like_transc_reg"/>
</dbReference>
<proteinExistence type="predicted"/>
<dbReference type="InterPro" id="IPR023772">
    <property type="entry name" value="DNA-bd_HTH_TetR-type_CS"/>
</dbReference>
<dbReference type="PANTHER" id="PTHR30055:SF228">
    <property type="entry name" value="TRANSCRIPTIONAL REGULATOR-RELATED"/>
    <property type="match status" value="1"/>
</dbReference>
<evidence type="ECO:0000256" key="5">
    <source>
        <dbReference type="PROSITE-ProRule" id="PRU00335"/>
    </source>
</evidence>
<dbReference type="EMBL" id="AWWI01000096">
    <property type="protein sequence ID" value="PIL19615.1"/>
    <property type="molecule type" value="Genomic_DNA"/>
</dbReference>
<evidence type="ECO:0000256" key="2">
    <source>
        <dbReference type="ARBA" id="ARBA00023015"/>
    </source>
</evidence>
<feature type="DNA-binding region" description="H-T-H motif" evidence="5">
    <location>
        <begin position="35"/>
        <end position="54"/>
    </location>
</feature>
<evidence type="ECO:0000256" key="4">
    <source>
        <dbReference type="ARBA" id="ARBA00023163"/>
    </source>
</evidence>
<evidence type="ECO:0000259" key="6">
    <source>
        <dbReference type="PROSITE" id="PS50977"/>
    </source>
</evidence>
<organism evidence="7 8">
    <name type="scientific">Puniceibacterium antarcticum</name>
    <dbReference type="NCBI Taxonomy" id="1206336"/>
    <lineage>
        <taxon>Bacteria</taxon>
        <taxon>Pseudomonadati</taxon>
        <taxon>Pseudomonadota</taxon>
        <taxon>Alphaproteobacteria</taxon>
        <taxon>Rhodobacterales</taxon>
        <taxon>Paracoccaceae</taxon>
        <taxon>Puniceibacterium</taxon>
    </lineage>
</organism>
<name>A0A2G8RDG2_9RHOB</name>
<dbReference type="SUPFAM" id="SSF46689">
    <property type="entry name" value="Homeodomain-like"/>
    <property type="match status" value="1"/>
</dbReference>
<sequence length="220" mass="23976">MTRKAFQRLSEDTRRTSLLEATLACVADLGLNGASARRIAERADVSAGLLRHYFPSKDQMIRDSYAYLIGQLTGDAARAADQKDATPEAALAGFITGNVTPPNLSSLKLSLWATFIGRVRADPAFADIHRDSYREFLEILEGLIHPVLLAQGRPTDPASCQRLAIAVNGIIDGLWLEGSIEHGLYNPNGLTEIALSACEGIIRLPETTLTRHLAPRTKRT</sequence>
<keyword evidence="8" id="KW-1185">Reference proteome</keyword>
<keyword evidence="1" id="KW-0678">Repressor</keyword>
<evidence type="ECO:0000256" key="3">
    <source>
        <dbReference type="ARBA" id="ARBA00023125"/>
    </source>
</evidence>
<reference evidence="7 8" key="1">
    <citation type="submission" date="2013-09" db="EMBL/GenBank/DDBJ databases">
        <title>Genome sequencing of Phaeobacter antarcticus sp. nov. SM1211.</title>
        <authorList>
            <person name="Zhang X.-Y."/>
            <person name="Liu C."/>
            <person name="Chen X.-L."/>
            <person name="Xie B.-B."/>
            <person name="Qin Q.-L."/>
            <person name="Rong J.-C."/>
            <person name="Zhang Y.-Z."/>
        </authorList>
    </citation>
    <scope>NUCLEOTIDE SEQUENCE [LARGE SCALE GENOMIC DNA]</scope>
    <source>
        <strain evidence="7 8">SM1211</strain>
    </source>
</reference>
<dbReference type="OrthoDB" id="9809265at2"/>
<dbReference type="Pfam" id="PF00440">
    <property type="entry name" value="TetR_N"/>
    <property type="match status" value="1"/>
</dbReference>
<dbReference type="PANTHER" id="PTHR30055">
    <property type="entry name" value="HTH-TYPE TRANSCRIPTIONAL REGULATOR RUTR"/>
    <property type="match status" value="1"/>
</dbReference>
<dbReference type="PROSITE" id="PS01081">
    <property type="entry name" value="HTH_TETR_1"/>
    <property type="match status" value="1"/>
</dbReference>
<dbReference type="Pfam" id="PF13977">
    <property type="entry name" value="TetR_C_6"/>
    <property type="match status" value="1"/>
</dbReference>
<dbReference type="InterPro" id="IPR009057">
    <property type="entry name" value="Homeodomain-like_sf"/>
</dbReference>
<dbReference type="InterPro" id="IPR039538">
    <property type="entry name" value="BetI_C"/>
</dbReference>
<keyword evidence="2" id="KW-0805">Transcription regulation</keyword>
<dbReference type="GO" id="GO:0003700">
    <property type="term" value="F:DNA-binding transcription factor activity"/>
    <property type="evidence" value="ECO:0007669"/>
    <property type="project" value="TreeGrafter"/>
</dbReference>
<dbReference type="Gene3D" id="1.10.357.10">
    <property type="entry name" value="Tetracycline Repressor, domain 2"/>
    <property type="match status" value="1"/>
</dbReference>
<evidence type="ECO:0000256" key="1">
    <source>
        <dbReference type="ARBA" id="ARBA00022491"/>
    </source>
</evidence>
<dbReference type="RefSeq" id="WP_099911428.1">
    <property type="nucleotide sequence ID" value="NZ_AWWI01000096.1"/>
</dbReference>
<evidence type="ECO:0000313" key="8">
    <source>
        <dbReference type="Proteomes" id="UP000231259"/>
    </source>
</evidence>
<keyword evidence="3 5" id="KW-0238">DNA-binding</keyword>
<dbReference type="Proteomes" id="UP000231259">
    <property type="component" value="Unassembled WGS sequence"/>
</dbReference>
<keyword evidence="4" id="KW-0804">Transcription</keyword>
<feature type="domain" description="HTH tetR-type" evidence="6">
    <location>
        <begin position="12"/>
        <end position="72"/>
    </location>
</feature>
<dbReference type="PROSITE" id="PS50977">
    <property type="entry name" value="HTH_TETR_2"/>
    <property type="match status" value="1"/>
</dbReference>
<evidence type="ECO:0000313" key="7">
    <source>
        <dbReference type="EMBL" id="PIL19615.1"/>
    </source>
</evidence>
<comment type="caution">
    <text evidence="7">The sequence shown here is derived from an EMBL/GenBank/DDBJ whole genome shotgun (WGS) entry which is preliminary data.</text>
</comment>
<dbReference type="GO" id="GO:0000976">
    <property type="term" value="F:transcription cis-regulatory region binding"/>
    <property type="evidence" value="ECO:0007669"/>
    <property type="project" value="TreeGrafter"/>
</dbReference>
<accession>A0A2G8RDG2</accession>
<protein>
    <recommendedName>
        <fullName evidence="6">HTH tetR-type domain-containing protein</fullName>
    </recommendedName>
</protein>
<dbReference type="AlphaFoldDB" id="A0A2G8RDG2"/>